<comment type="caution">
    <text evidence="4">The sequence shown here is derived from an EMBL/GenBank/DDBJ whole genome shotgun (WGS) entry which is preliminary data.</text>
</comment>
<evidence type="ECO:0000256" key="2">
    <source>
        <dbReference type="SAM" id="SignalP"/>
    </source>
</evidence>
<dbReference type="NCBIfam" id="TIGR04183">
    <property type="entry name" value="Por_Secre_tail"/>
    <property type="match status" value="1"/>
</dbReference>
<dbReference type="RefSeq" id="WP_117158983.1">
    <property type="nucleotide sequence ID" value="NZ_QVID01000001.1"/>
</dbReference>
<feature type="signal peptide" evidence="2">
    <location>
        <begin position="1"/>
        <end position="19"/>
    </location>
</feature>
<evidence type="ECO:0000313" key="4">
    <source>
        <dbReference type="EMBL" id="RFN59922.1"/>
    </source>
</evidence>
<feature type="domain" description="Secretion system C-terminal sorting" evidence="3">
    <location>
        <begin position="228"/>
        <end position="294"/>
    </location>
</feature>
<gene>
    <name evidence="4" type="ORF">DZ858_07705</name>
</gene>
<organism evidence="4 5">
    <name type="scientific">Marixanthomonas ophiurae</name>
    <dbReference type="NCBI Taxonomy" id="387659"/>
    <lineage>
        <taxon>Bacteria</taxon>
        <taxon>Pseudomonadati</taxon>
        <taxon>Bacteroidota</taxon>
        <taxon>Flavobacteriia</taxon>
        <taxon>Flavobacteriales</taxon>
        <taxon>Flavobacteriaceae</taxon>
        <taxon>Marixanthomonas</taxon>
    </lineage>
</organism>
<keyword evidence="5" id="KW-1185">Reference proteome</keyword>
<accession>A0A3E1QCT5</accession>
<keyword evidence="1 2" id="KW-0732">Signal</keyword>
<dbReference type="InterPro" id="IPR026444">
    <property type="entry name" value="Secre_tail"/>
</dbReference>
<proteinExistence type="predicted"/>
<feature type="chain" id="PRO_5017537247" evidence="2">
    <location>
        <begin position="20"/>
        <end position="296"/>
    </location>
</feature>
<evidence type="ECO:0000256" key="1">
    <source>
        <dbReference type="ARBA" id="ARBA00022729"/>
    </source>
</evidence>
<dbReference type="AlphaFoldDB" id="A0A3E1QCT5"/>
<protein>
    <submittedName>
        <fullName evidence="4">T9SS C-terminal target domain-containing protein</fullName>
    </submittedName>
</protein>
<dbReference type="Proteomes" id="UP000261082">
    <property type="component" value="Unassembled WGS sequence"/>
</dbReference>
<evidence type="ECO:0000313" key="5">
    <source>
        <dbReference type="Proteomes" id="UP000261082"/>
    </source>
</evidence>
<dbReference type="EMBL" id="QVID01000001">
    <property type="protein sequence ID" value="RFN59922.1"/>
    <property type="molecule type" value="Genomic_DNA"/>
</dbReference>
<evidence type="ECO:0000259" key="3">
    <source>
        <dbReference type="Pfam" id="PF18962"/>
    </source>
</evidence>
<dbReference type="Pfam" id="PF18962">
    <property type="entry name" value="Por_Secre_tail"/>
    <property type="match status" value="1"/>
</dbReference>
<reference evidence="4 5" key="1">
    <citation type="journal article" date="2007" name="Int. J. Syst. Evol. Microbiol.">
        <title>Marixanthomonas ophiurae gen. nov., sp. nov., a marine bacterium of the family Flavobacteriaceae isolated from a deep-sea brittle star.</title>
        <authorList>
            <person name="Romanenko L.A."/>
            <person name="Uchino M."/>
            <person name="Frolova G.M."/>
            <person name="Mikhailov V.V."/>
        </authorList>
    </citation>
    <scope>NUCLEOTIDE SEQUENCE [LARGE SCALE GENOMIC DNA]</scope>
    <source>
        <strain evidence="4 5">KMM 3046</strain>
    </source>
</reference>
<dbReference type="OrthoDB" id="1405746at2"/>
<name>A0A3E1QCT5_9FLAO</name>
<sequence>MKKITLLVAALAVTAFTTAQTVLSHSTDNTLFETGSVACASDPDQVPQTGDEGSSDNIFYRSYVPANFGISGDFEVQGANFFISFQDVGGTDPTSFFTVRFYVSDGVFPNGTLIEIASQDLSATVADHGTLFEVTLDTPVSVSADAEIVIGVDFPEALPVPDNYDIRIGINGAGQDAPSYLTSDACGIAIPTPAADVGPGFPNNNIILDLVGMEVLGVNEELLSQVSVYPNPATDVINLNVPSSVELQNVSIFDVLGKEVKRASASQVSIADLSAGVYILKAETSAGELTEKIVKN</sequence>